<evidence type="ECO:0000313" key="2">
    <source>
        <dbReference type="EMBL" id="MFD0933350.1"/>
    </source>
</evidence>
<dbReference type="EC" id="3.1.-.-" evidence="2"/>
<accession>A0ABW3GVQ8</accession>
<dbReference type="SUPFAM" id="SSF52266">
    <property type="entry name" value="SGNH hydrolase"/>
    <property type="match status" value="1"/>
</dbReference>
<keyword evidence="2" id="KW-0378">Hydrolase</keyword>
<comment type="caution">
    <text evidence="2">The sequence shown here is derived from an EMBL/GenBank/DDBJ whole genome shotgun (WGS) entry which is preliminary data.</text>
</comment>
<protein>
    <submittedName>
        <fullName evidence="2">SGNH/GDSL hydrolase family protein</fullName>
        <ecNumber evidence="2">3.1.-.-</ecNumber>
    </submittedName>
</protein>
<evidence type="ECO:0000313" key="3">
    <source>
        <dbReference type="Proteomes" id="UP001597049"/>
    </source>
</evidence>
<dbReference type="CDD" id="cd01832">
    <property type="entry name" value="SGNH_hydrolase_like_1"/>
    <property type="match status" value="1"/>
</dbReference>
<gene>
    <name evidence="2" type="ORF">ACFQ0R_12140</name>
</gene>
<reference evidence="3" key="1">
    <citation type="journal article" date="2019" name="Int. J. Syst. Evol. Microbiol.">
        <title>The Global Catalogue of Microorganisms (GCM) 10K type strain sequencing project: providing services to taxonomists for standard genome sequencing and annotation.</title>
        <authorList>
            <consortium name="The Broad Institute Genomics Platform"/>
            <consortium name="The Broad Institute Genome Sequencing Center for Infectious Disease"/>
            <person name="Wu L."/>
            <person name="Ma J."/>
        </authorList>
    </citation>
    <scope>NUCLEOTIDE SEQUENCE [LARGE SCALE GENOMIC DNA]</scope>
    <source>
        <strain evidence="3">CCUG 56752</strain>
    </source>
</reference>
<dbReference type="Proteomes" id="UP001597049">
    <property type="component" value="Unassembled WGS sequence"/>
</dbReference>
<organism evidence="2 3">
    <name type="scientific">Psychroflexus salinarum</name>
    <dbReference type="NCBI Taxonomy" id="546024"/>
    <lineage>
        <taxon>Bacteria</taxon>
        <taxon>Pseudomonadati</taxon>
        <taxon>Bacteroidota</taxon>
        <taxon>Flavobacteriia</taxon>
        <taxon>Flavobacteriales</taxon>
        <taxon>Flavobacteriaceae</taxon>
        <taxon>Psychroflexus</taxon>
    </lineage>
</organism>
<dbReference type="GO" id="GO:0016787">
    <property type="term" value="F:hydrolase activity"/>
    <property type="evidence" value="ECO:0007669"/>
    <property type="project" value="UniProtKB-KW"/>
</dbReference>
<sequence length="222" mass="25906">MKKIILLFTFLVMSKTFGQEPLKYLALGDSYTIGEQVLEEKSWPFQLTSYLKTKSITIEDPEVIAVTGWRTDELRDSIATQNYKPNSFDLVSLLIGVNNQYQNKPFKQFKTEFEDLLKTAISLSSHDEKGVFLVGIPDYSLSQFAKDEHLKKVSSRLKRYNRYIEKMSQRYGVAYYPLQKLSKPLHREKRMLAEDLLHPSGLQYKMWVDSFKDQVLDQLNTL</sequence>
<name>A0ABW3GVQ8_9FLAO</name>
<dbReference type="RefSeq" id="WP_379658652.1">
    <property type="nucleotide sequence ID" value="NZ_JBHTIV010000023.1"/>
</dbReference>
<dbReference type="EMBL" id="JBHTIV010000023">
    <property type="protein sequence ID" value="MFD0933350.1"/>
    <property type="molecule type" value="Genomic_DNA"/>
</dbReference>
<dbReference type="InterPro" id="IPR036514">
    <property type="entry name" value="SGNH_hydro_sf"/>
</dbReference>
<dbReference type="Pfam" id="PF13472">
    <property type="entry name" value="Lipase_GDSL_2"/>
    <property type="match status" value="1"/>
</dbReference>
<feature type="domain" description="SGNH hydrolase-type esterase" evidence="1">
    <location>
        <begin position="26"/>
        <end position="204"/>
    </location>
</feature>
<keyword evidence="3" id="KW-1185">Reference proteome</keyword>
<proteinExistence type="predicted"/>
<evidence type="ECO:0000259" key="1">
    <source>
        <dbReference type="Pfam" id="PF13472"/>
    </source>
</evidence>
<dbReference type="InterPro" id="IPR013830">
    <property type="entry name" value="SGNH_hydro"/>
</dbReference>
<dbReference type="Gene3D" id="3.40.50.1110">
    <property type="entry name" value="SGNH hydrolase"/>
    <property type="match status" value="1"/>
</dbReference>